<comment type="caution">
    <text evidence="1">The sequence shown here is derived from an EMBL/GenBank/DDBJ whole genome shotgun (WGS) entry which is preliminary data.</text>
</comment>
<name>A0ACC0YSQ6_9ROSI</name>
<keyword evidence="2" id="KW-1185">Reference proteome</keyword>
<reference evidence="2" key="1">
    <citation type="journal article" date="2023" name="G3 (Bethesda)">
        <title>Genome assembly and association tests identify interacting loci associated with vigor, precocity, and sex in interspecific pistachio rootstocks.</title>
        <authorList>
            <person name="Palmer W."/>
            <person name="Jacygrad E."/>
            <person name="Sagayaradj S."/>
            <person name="Cavanaugh K."/>
            <person name="Han R."/>
            <person name="Bertier L."/>
            <person name="Beede B."/>
            <person name="Kafkas S."/>
            <person name="Golino D."/>
            <person name="Preece J."/>
            <person name="Michelmore R."/>
        </authorList>
    </citation>
    <scope>NUCLEOTIDE SEQUENCE [LARGE SCALE GENOMIC DNA]</scope>
</reference>
<accession>A0ACC0YSQ6</accession>
<gene>
    <name evidence="1" type="ORF">Pint_28175</name>
</gene>
<sequence length="167" mass="18554">MARVCSNPVGLHRFPPSFHPIHQSPQQIKTCLNSQHKSRRFPTLVACQTTPNPPETKPEEVVVETDSATDSTSTQATSSSTDSGFTQFPNKEINKRVAIASTLGALGFFLFTRLDFGVSLKDLTAIALPYEEALSNGKPTVLEFYADWCEVCRELAPEVYKVEQQYK</sequence>
<proteinExistence type="predicted"/>
<dbReference type="Proteomes" id="UP001163603">
    <property type="component" value="Chromosome 5"/>
</dbReference>
<evidence type="ECO:0000313" key="2">
    <source>
        <dbReference type="Proteomes" id="UP001163603"/>
    </source>
</evidence>
<evidence type="ECO:0000313" key="1">
    <source>
        <dbReference type="EMBL" id="KAJ0040599.1"/>
    </source>
</evidence>
<organism evidence="1 2">
    <name type="scientific">Pistacia integerrima</name>
    <dbReference type="NCBI Taxonomy" id="434235"/>
    <lineage>
        <taxon>Eukaryota</taxon>
        <taxon>Viridiplantae</taxon>
        <taxon>Streptophyta</taxon>
        <taxon>Embryophyta</taxon>
        <taxon>Tracheophyta</taxon>
        <taxon>Spermatophyta</taxon>
        <taxon>Magnoliopsida</taxon>
        <taxon>eudicotyledons</taxon>
        <taxon>Gunneridae</taxon>
        <taxon>Pentapetalae</taxon>
        <taxon>rosids</taxon>
        <taxon>malvids</taxon>
        <taxon>Sapindales</taxon>
        <taxon>Anacardiaceae</taxon>
        <taxon>Pistacia</taxon>
    </lineage>
</organism>
<dbReference type="EMBL" id="CM047740">
    <property type="protein sequence ID" value="KAJ0040599.1"/>
    <property type="molecule type" value="Genomic_DNA"/>
</dbReference>
<protein>
    <submittedName>
        <fullName evidence="1">Uncharacterized protein</fullName>
    </submittedName>
</protein>